<proteinExistence type="predicted"/>
<reference evidence="4 5" key="1">
    <citation type="submission" date="2024-05" db="EMBL/GenBank/DDBJ databases">
        <authorList>
            <consortium name="Candidatus Magnetaquicoccaceae bacterium FCR-1 genome sequencing consortium"/>
            <person name="Shimoshige H."/>
            <person name="Shimamura S."/>
            <person name="Taoka A."/>
            <person name="Kobayashi H."/>
            <person name="Maekawa T."/>
        </authorList>
    </citation>
    <scope>NUCLEOTIDE SEQUENCE [LARGE SCALE GENOMIC DNA]</scope>
    <source>
        <strain evidence="4 5">FCR-1</strain>
    </source>
</reference>
<dbReference type="CDD" id="cd17546">
    <property type="entry name" value="REC_hyHK_CKI1_RcsC-like"/>
    <property type="match status" value="1"/>
</dbReference>
<evidence type="ECO:0000313" key="4">
    <source>
        <dbReference type="EMBL" id="GAB0056328.1"/>
    </source>
</evidence>
<comment type="caution">
    <text evidence="4">The sequence shown here is derived from an EMBL/GenBank/DDBJ whole genome shotgun (WGS) entry which is preliminary data.</text>
</comment>
<dbReference type="PANTHER" id="PTHR43719:SF28">
    <property type="entry name" value="PEROXIDE STRESS-ACTIVATED HISTIDINE KINASE MAK1-RELATED"/>
    <property type="match status" value="1"/>
</dbReference>
<organism evidence="4 5">
    <name type="scientific">Candidatus Magnetaquiglobus chichijimensis</name>
    <dbReference type="NCBI Taxonomy" id="3141448"/>
    <lineage>
        <taxon>Bacteria</taxon>
        <taxon>Pseudomonadati</taxon>
        <taxon>Pseudomonadota</taxon>
        <taxon>Magnetococcia</taxon>
        <taxon>Magnetococcales</taxon>
        <taxon>Candidatus Magnetaquicoccaceae</taxon>
        <taxon>Candidatus Magnetaquiglobus</taxon>
    </lineage>
</organism>
<dbReference type="InterPro" id="IPR001789">
    <property type="entry name" value="Sig_transdc_resp-reg_receiver"/>
</dbReference>
<gene>
    <name evidence="4" type="primary">cheY_3</name>
    <name evidence="4" type="ORF">SIID45300_00634</name>
</gene>
<dbReference type="SMART" id="SM00448">
    <property type="entry name" value="REC"/>
    <property type="match status" value="1"/>
</dbReference>
<dbReference type="Pfam" id="PF00072">
    <property type="entry name" value="Response_reg"/>
    <property type="match status" value="1"/>
</dbReference>
<dbReference type="Proteomes" id="UP001628193">
    <property type="component" value="Unassembled WGS sequence"/>
</dbReference>
<keyword evidence="5" id="KW-1185">Reference proteome</keyword>
<evidence type="ECO:0000256" key="2">
    <source>
        <dbReference type="PROSITE-ProRule" id="PRU00169"/>
    </source>
</evidence>
<protein>
    <submittedName>
        <fullName evidence="4">Chemotaxis protein CheY</fullName>
    </submittedName>
</protein>
<feature type="domain" description="Response regulatory" evidence="3">
    <location>
        <begin position="2"/>
        <end position="129"/>
    </location>
</feature>
<dbReference type="InterPro" id="IPR050956">
    <property type="entry name" value="2C_system_His_kinase"/>
</dbReference>
<evidence type="ECO:0000256" key="1">
    <source>
        <dbReference type="ARBA" id="ARBA00022553"/>
    </source>
</evidence>
<dbReference type="PANTHER" id="PTHR43719">
    <property type="entry name" value="TWO-COMPONENT HISTIDINE KINASE"/>
    <property type="match status" value="1"/>
</dbReference>
<dbReference type="EMBL" id="BAAFGK010000002">
    <property type="protein sequence ID" value="GAB0056328.1"/>
    <property type="molecule type" value="Genomic_DNA"/>
</dbReference>
<dbReference type="Gene3D" id="3.40.50.2300">
    <property type="match status" value="1"/>
</dbReference>
<keyword evidence="1 2" id="KW-0597">Phosphoprotein</keyword>
<evidence type="ECO:0000259" key="3">
    <source>
        <dbReference type="PROSITE" id="PS50110"/>
    </source>
</evidence>
<dbReference type="PROSITE" id="PS50110">
    <property type="entry name" value="RESPONSE_REGULATORY"/>
    <property type="match status" value="1"/>
</dbReference>
<evidence type="ECO:0000313" key="5">
    <source>
        <dbReference type="Proteomes" id="UP001628193"/>
    </source>
</evidence>
<dbReference type="InterPro" id="IPR011006">
    <property type="entry name" value="CheY-like_superfamily"/>
</dbReference>
<dbReference type="RefSeq" id="WP_420904039.1">
    <property type="nucleotide sequence ID" value="NZ_BAAFGK010000002.1"/>
</dbReference>
<feature type="modified residue" description="4-aspartylphosphate" evidence="2">
    <location>
        <position position="55"/>
    </location>
</feature>
<name>A0ABQ0C613_9PROT</name>
<dbReference type="SUPFAM" id="SSF52172">
    <property type="entry name" value="CheY-like"/>
    <property type="match status" value="1"/>
</dbReference>
<reference evidence="4 5" key="2">
    <citation type="submission" date="2024-09" db="EMBL/GenBank/DDBJ databases">
        <title>Draft genome sequence of Candidatus Magnetaquicoccaceae bacterium FCR-1.</title>
        <authorList>
            <person name="Shimoshige H."/>
            <person name="Shimamura S."/>
            <person name="Taoka A."/>
            <person name="Kobayashi H."/>
            <person name="Maekawa T."/>
        </authorList>
    </citation>
    <scope>NUCLEOTIDE SEQUENCE [LARGE SCALE GENOMIC DNA]</scope>
    <source>
        <strain evidence="4 5">FCR-1</strain>
    </source>
</reference>
<accession>A0ABQ0C613</accession>
<sequence>MKILIADDDVNSRVILNTILAEYGACHEVGNGVEAVEAFKVALEKREPFQLVCMDIMMPEMDGQEAVLAIRALEKTHRVSSNDEAVVIMTSALDTLDSIIRSFDQGGCNAYLGKPIRRASLLEKIRNYGLI</sequence>